<protein>
    <submittedName>
        <fullName evidence="2">Phytanoyl-CoA dioxygenase family protein</fullName>
    </submittedName>
</protein>
<dbReference type="PANTHER" id="PTHR20883:SF46">
    <property type="entry name" value="PHYTANOYL-COA HYDROXYLASE"/>
    <property type="match status" value="1"/>
</dbReference>
<accession>A0A975TU06</accession>
<keyword evidence="3" id="KW-1185">Reference proteome</keyword>
<reference evidence="2 3" key="1">
    <citation type="submission" date="2021-07" db="EMBL/GenBank/DDBJ databases">
        <title>Karlodiniumbacter phycospheric gen. nov., sp. nov., a phycosphere bacterium isolated from karlodinium veneficum.</title>
        <authorList>
            <person name="Peng Y."/>
            <person name="Jiang L."/>
            <person name="Lee J."/>
        </authorList>
    </citation>
    <scope>NUCLEOTIDE SEQUENCE</scope>
    <source>
        <strain evidence="2 3">N5</strain>
    </source>
</reference>
<organism evidence="2">
    <name type="scientific">Gymnodinialimonas phycosphaerae</name>
    <dbReference type="NCBI Taxonomy" id="2841589"/>
    <lineage>
        <taxon>Bacteria</taxon>
        <taxon>Pseudomonadati</taxon>
        <taxon>Pseudomonadota</taxon>
        <taxon>Alphaproteobacteria</taxon>
        <taxon>Rhodobacterales</taxon>
        <taxon>Paracoccaceae</taxon>
        <taxon>Gymnodinialimonas</taxon>
    </lineage>
</organism>
<dbReference type="EMBL" id="JAIMBW010000001">
    <property type="protein sequence ID" value="MBY4894991.1"/>
    <property type="molecule type" value="Genomic_DNA"/>
</dbReference>
<evidence type="ECO:0000313" key="2">
    <source>
        <dbReference type="EMBL" id="QXL87603.1"/>
    </source>
</evidence>
<evidence type="ECO:0000313" key="3">
    <source>
        <dbReference type="Proteomes" id="UP000693972"/>
    </source>
</evidence>
<dbReference type="Gene3D" id="2.60.120.620">
    <property type="entry name" value="q2cbj1_9rhob like domain"/>
    <property type="match status" value="1"/>
</dbReference>
<name>A0A975TU06_9RHOB</name>
<keyword evidence="2" id="KW-0223">Dioxygenase</keyword>
<dbReference type="Proteomes" id="UP000693972">
    <property type="component" value="Unassembled WGS sequence"/>
</dbReference>
<sequence length="230" mass="25196">MSIKAEFQRKGYAIWPNRVGGDALAALRTASDALIAEPSAADGGNHDINRGADRLFLHKRHEDFPDVEAFLFGDQMRAVTAMALQDPHLFNEQFVVKGPRTGASFAWHQDGAYVPFPHKPYLSVWIALDDATLENGSLSCLPRDLNREGHIDPHHWDDIGKEKVGYDGPDAGEALPCPAGSIVIFSSLTLHRSGANTTERPRRAYLAQYSDGPILDPSTGNPRNFAKPLA</sequence>
<keyword evidence="2" id="KW-0560">Oxidoreductase</keyword>
<dbReference type="Pfam" id="PF05721">
    <property type="entry name" value="PhyH"/>
    <property type="match status" value="1"/>
</dbReference>
<dbReference type="RefSeq" id="WP_257894468.1">
    <property type="nucleotide sequence ID" value="NZ_JAIMBW010000001.1"/>
</dbReference>
<dbReference type="EMBL" id="CP078073">
    <property type="protein sequence ID" value="QXL87603.1"/>
    <property type="molecule type" value="Genomic_DNA"/>
</dbReference>
<evidence type="ECO:0000256" key="1">
    <source>
        <dbReference type="SAM" id="MobiDB-lite"/>
    </source>
</evidence>
<gene>
    <name evidence="2" type="ORF">KUL25_19710</name>
</gene>
<dbReference type="InterPro" id="IPR008775">
    <property type="entry name" value="Phytyl_CoA_dOase-like"/>
</dbReference>
<dbReference type="AlphaFoldDB" id="A0A975TU06"/>
<dbReference type="SUPFAM" id="SSF51197">
    <property type="entry name" value="Clavaminate synthase-like"/>
    <property type="match status" value="1"/>
</dbReference>
<dbReference type="GO" id="GO:0016706">
    <property type="term" value="F:2-oxoglutarate-dependent dioxygenase activity"/>
    <property type="evidence" value="ECO:0007669"/>
    <property type="project" value="UniProtKB-ARBA"/>
</dbReference>
<feature type="region of interest" description="Disordered" evidence="1">
    <location>
        <begin position="210"/>
        <end position="230"/>
    </location>
</feature>
<dbReference type="PANTHER" id="PTHR20883">
    <property type="entry name" value="PHYTANOYL-COA DIOXYGENASE DOMAIN CONTAINING 1"/>
    <property type="match status" value="1"/>
</dbReference>
<proteinExistence type="predicted"/>
<dbReference type="GO" id="GO:0005506">
    <property type="term" value="F:iron ion binding"/>
    <property type="evidence" value="ECO:0007669"/>
    <property type="project" value="UniProtKB-ARBA"/>
</dbReference>